<sequence length="307" mass="33407">MFLRIDKLQTELPPPKRQDPNEAAALQELLGGKYGEMSTLSNYMFQSFNFRSKAKLRPFYSLVAAITAEELGHVELVSNGVAMLNAGPDSEGDDTGDGGDITGAPFADMKDIRSYASFASNGGGAMPVNSNSMSWNADMVTTTGNVVIDLLHNFHLECGARLHKLRVYETVQDPTAREVCGYLLVRGSVHAHAYALALQQLTGVDIHKMLPTPNINLSNIPESQKYLAEGSHRRLYRFSPNDYAEMASIWGNGEMALPGDPPGELEVVAGMPEGGKIHQLVGVPSAFTPDYAPEEMFEIAKKLTAKM</sequence>
<proteinExistence type="predicted"/>
<accession>A0ABV7BTH6</accession>
<dbReference type="Proteomes" id="UP001595420">
    <property type="component" value="Unassembled WGS sequence"/>
</dbReference>
<dbReference type="EMBL" id="JBHRSB010000004">
    <property type="protein sequence ID" value="MFC3001016.1"/>
    <property type="molecule type" value="Genomic_DNA"/>
</dbReference>
<reference evidence="2" key="1">
    <citation type="journal article" date="2019" name="Int. J. Syst. Evol. Microbiol.">
        <title>The Global Catalogue of Microorganisms (GCM) 10K type strain sequencing project: providing services to taxonomists for standard genome sequencing and annotation.</title>
        <authorList>
            <consortium name="The Broad Institute Genomics Platform"/>
            <consortium name="The Broad Institute Genome Sequencing Center for Infectious Disease"/>
            <person name="Wu L."/>
            <person name="Ma J."/>
        </authorList>
    </citation>
    <scope>NUCLEOTIDE SEQUENCE [LARGE SCALE GENOMIC DNA]</scope>
    <source>
        <strain evidence="2">CGMCC 1.16855</strain>
    </source>
</reference>
<evidence type="ECO:0000313" key="1">
    <source>
        <dbReference type="EMBL" id="MFC3001016.1"/>
    </source>
</evidence>
<protein>
    <submittedName>
        <fullName evidence="1">Manganese catalase family protein</fullName>
    </submittedName>
</protein>
<name>A0ABV7BTH6_9PROT</name>
<dbReference type="InterPro" id="IPR007760">
    <property type="entry name" value="Mn_catalase"/>
</dbReference>
<gene>
    <name evidence="1" type="ORF">ACFOD3_14020</name>
</gene>
<evidence type="ECO:0000313" key="2">
    <source>
        <dbReference type="Proteomes" id="UP001595420"/>
    </source>
</evidence>
<keyword evidence="2" id="KW-1185">Reference proteome</keyword>
<comment type="caution">
    <text evidence="1">The sequence shown here is derived from an EMBL/GenBank/DDBJ whole genome shotgun (WGS) entry which is preliminary data.</text>
</comment>
<dbReference type="Pfam" id="PF05067">
    <property type="entry name" value="Mn_catalase"/>
    <property type="match status" value="1"/>
</dbReference>
<organism evidence="1 2">
    <name type="scientific">Falsiroseomonas tokyonensis</name>
    <dbReference type="NCBI Taxonomy" id="430521"/>
    <lineage>
        <taxon>Bacteria</taxon>
        <taxon>Pseudomonadati</taxon>
        <taxon>Pseudomonadota</taxon>
        <taxon>Alphaproteobacteria</taxon>
        <taxon>Acetobacterales</taxon>
        <taxon>Roseomonadaceae</taxon>
        <taxon>Falsiroseomonas</taxon>
    </lineage>
</organism>
<dbReference type="RefSeq" id="WP_216837113.1">
    <property type="nucleotide sequence ID" value="NZ_JAFNJS010000004.1"/>
</dbReference>